<dbReference type="AlphaFoldDB" id="A0A6I6ETT1"/>
<sequence>MLRKLLDALYFKIKRNEIKKARYRLRKINIEAILRLIIRNCEEKDIKNEILEKGMTIF</sequence>
<evidence type="ECO:0000313" key="2">
    <source>
        <dbReference type="Proteomes" id="UP000422764"/>
    </source>
</evidence>
<reference evidence="1 2" key="1">
    <citation type="submission" date="2019-12" db="EMBL/GenBank/DDBJ databases">
        <title>Genome sequenceing of Clostridium bovifaecis.</title>
        <authorList>
            <person name="Yao Y."/>
        </authorList>
    </citation>
    <scope>NUCLEOTIDE SEQUENCE [LARGE SCALE GENOMIC DNA]</scope>
    <source>
        <strain evidence="1 2">BXX</strain>
    </source>
</reference>
<name>A0A6I6ETT1_9CLOT</name>
<dbReference type="Proteomes" id="UP000422764">
    <property type="component" value="Chromosome"/>
</dbReference>
<evidence type="ECO:0000313" key="1">
    <source>
        <dbReference type="EMBL" id="QGU94226.1"/>
    </source>
</evidence>
<gene>
    <name evidence="1" type="ORF">GOM49_02935</name>
</gene>
<organism evidence="1 2">
    <name type="scientific">Clostridium bovifaecis</name>
    <dbReference type="NCBI Taxonomy" id="2184719"/>
    <lineage>
        <taxon>Bacteria</taxon>
        <taxon>Bacillati</taxon>
        <taxon>Bacillota</taxon>
        <taxon>Clostridia</taxon>
        <taxon>Eubacteriales</taxon>
        <taxon>Clostridiaceae</taxon>
        <taxon>Clostridium</taxon>
    </lineage>
</organism>
<accession>A0A6I6ETT1</accession>
<keyword evidence="2" id="KW-1185">Reference proteome</keyword>
<proteinExistence type="predicted"/>
<protein>
    <submittedName>
        <fullName evidence="1">Uncharacterized protein</fullName>
    </submittedName>
</protein>
<dbReference type="EMBL" id="CP046522">
    <property type="protein sequence ID" value="QGU94226.1"/>
    <property type="molecule type" value="Genomic_DNA"/>
</dbReference>